<dbReference type="AlphaFoldDB" id="A0A1E3ILX1"/>
<dbReference type="Proteomes" id="UP000094043">
    <property type="component" value="Chromosome 5"/>
</dbReference>
<dbReference type="PANTHER" id="PTHR23082">
    <property type="entry name" value="TRANSCRIPTION INITIATION FACTOR IIIC TFIIIC , POLYPEPTIDE 3-RELATED"/>
    <property type="match status" value="1"/>
</dbReference>
<dbReference type="SUPFAM" id="SSF48452">
    <property type="entry name" value="TPR-like"/>
    <property type="match status" value="1"/>
</dbReference>
<protein>
    <submittedName>
        <fullName evidence="2">Uncharacterized protein</fullName>
    </submittedName>
</protein>
<keyword evidence="3" id="KW-1185">Reference proteome</keyword>
<dbReference type="PROSITE" id="PS50005">
    <property type="entry name" value="TPR"/>
    <property type="match status" value="2"/>
</dbReference>
<feature type="compositionally biased region" description="Basic and acidic residues" evidence="1">
    <location>
        <begin position="93"/>
        <end position="103"/>
    </location>
</feature>
<reference evidence="2" key="1">
    <citation type="submission" date="2016-06" db="EMBL/GenBank/DDBJ databases">
        <authorList>
            <person name="Cuomo C."/>
            <person name="Litvintseva A."/>
            <person name="Heitman J."/>
            <person name="Chen Y."/>
            <person name="Sun S."/>
            <person name="Springer D."/>
            <person name="Dromer F."/>
            <person name="Young S."/>
            <person name="Zeng Q."/>
            <person name="Chapman S."/>
            <person name="Gujja S."/>
            <person name="Saif S."/>
            <person name="Birren B."/>
        </authorList>
    </citation>
    <scope>NUCLEOTIDE SEQUENCE</scope>
    <source>
        <strain evidence="2">CBS 7841</strain>
    </source>
</reference>
<dbReference type="InterPro" id="IPR011990">
    <property type="entry name" value="TPR-like_helical_dom_sf"/>
</dbReference>
<evidence type="ECO:0000313" key="3">
    <source>
        <dbReference type="Proteomes" id="UP000094043"/>
    </source>
</evidence>
<feature type="compositionally biased region" description="Basic residues" evidence="1">
    <location>
        <begin position="104"/>
        <end position="117"/>
    </location>
</feature>
<name>A0A1E3ILX1_9TREE</name>
<gene>
    <name evidence="2" type="ORF">L203_104641</name>
</gene>
<dbReference type="VEuPathDB" id="FungiDB:L203_02155"/>
<evidence type="ECO:0000256" key="1">
    <source>
        <dbReference type="SAM" id="MobiDB-lite"/>
    </source>
</evidence>
<dbReference type="GeneID" id="91088851"/>
<dbReference type="Gene3D" id="1.25.40.10">
    <property type="entry name" value="Tetratricopeptide repeat domain"/>
    <property type="match status" value="3"/>
</dbReference>
<feature type="region of interest" description="Disordered" evidence="1">
    <location>
        <begin position="93"/>
        <end position="120"/>
    </location>
</feature>
<accession>A0A1E3ILX1</accession>
<organism evidence="2 3">
    <name type="scientific">Cryptococcus depauperatus CBS 7841</name>
    <dbReference type="NCBI Taxonomy" id="1295531"/>
    <lineage>
        <taxon>Eukaryota</taxon>
        <taxon>Fungi</taxon>
        <taxon>Dikarya</taxon>
        <taxon>Basidiomycota</taxon>
        <taxon>Agaricomycotina</taxon>
        <taxon>Tremellomycetes</taxon>
        <taxon>Tremellales</taxon>
        <taxon>Cryptococcaceae</taxon>
        <taxon>Cryptococcus</taxon>
    </lineage>
</organism>
<dbReference type="GO" id="GO:0006383">
    <property type="term" value="P:transcription by RNA polymerase III"/>
    <property type="evidence" value="ECO:0007669"/>
    <property type="project" value="InterPro"/>
</dbReference>
<dbReference type="EMBL" id="CP143788">
    <property type="protein sequence ID" value="WVN89418.1"/>
    <property type="molecule type" value="Genomic_DNA"/>
</dbReference>
<dbReference type="KEGG" id="cdep:91088851"/>
<sequence length="1013" mass="116410">MQRMAGNSAIPIDPVLLEEEQMGLSGQMQEVELSDDSHVDDDSDDEYQQSHLQEDQDVGEDKDEVFDFLAGFATEATPGAPLEGEVFQRVMKRADDEELPEPRRRGRPVNVKRRPHKPSHDVQHILGQANMAYLMEQHEEAIKHYLEVIRLDPYVPAAWKTLSSCYREMGNEEAARQMRFLGAHLDDESETWRDLAQDFRQLGQLDQAVYCLRKALKFELGEVDLLWELGSIYRIQGQKTRGSNVFRQMLAVEPSLANDFNFITTFHPLLLAIHQQSWIAQIGCEAFSYHCSTYATPSSPPNKANAPPPMKMEHIVTLLDDLIAIKDYENALSVVRRGQRWLQGRIEQNQWDTFEDDTEYDAPGTLRDGEESEGFPMNPNMRLRLALIRINLNDMEEANPHINLLLTLDPFEHQSLLTSLGDALALKEHWSRALDCYAAIQECDELPDDSKLIHKIGVCQWKLGDLDEALEALEWVANVDPENFEAKLKMASVLEDLGRKAEALDIITEIIRTRASRGTLSSTVQPNAKISRRTLEDQMKSQMHNLWLDVQDAERRTMQGEEGALDRFVESAGVLVENYRMDRSNFSKSRGIVRILKEKKHRNDIDDQAAEMQDRLERTLGLEEDAGNEYQVFRKTSFYGLSSEEWLAIVVKYCCVLMVRGEEDTAMDILEHVVWSGLFHNRRCEITIRLTIIACAMRVKAYEKITDSIRYLVIHSQFIPQPFLIMLGAISTGGLHAHTVFTETSLQNLMGRELRTYDEAVKHGEETLHFREGNGRWSHNKGRSKAEEATIAKNRPKFKRQKKKRRYTKRVRLMEENLETLDAEQDDGEGEEFQEGEGIGWGHRPVLPTKFSPYFNVLMGLEMLVSKSHQGAIFYLTKAHELDQWHPFICLLLAQAYFGRAMQRQSDNRNYQIAQGLIFLSRYRKLSPKTGPGREEVEYNFGRAFQAIGVSHLAVRHYETVLSSIERRMQEVTEPEILRKNSLAWEAAHNLMLLYAAAGNMKLLREKSRWLAI</sequence>
<feature type="region of interest" description="Disordered" evidence="1">
    <location>
        <begin position="20"/>
        <end position="61"/>
    </location>
</feature>
<feature type="compositionally biased region" description="Acidic residues" evidence="1">
    <location>
        <begin position="32"/>
        <end position="47"/>
    </location>
</feature>
<dbReference type="GO" id="GO:0000127">
    <property type="term" value="C:transcription factor TFIIIC complex"/>
    <property type="evidence" value="ECO:0007669"/>
    <property type="project" value="TreeGrafter"/>
</dbReference>
<dbReference type="InterPro" id="IPR019734">
    <property type="entry name" value="TPR_rpt"/>
</dbReference>
<dbReference type="OrthoDB" id="9991317at2759"/>
<evidence type="ECO:0000313" key="2">
    <source>
        <dbReference type="EMBL" id="WVN89418.1"/>
    </source>
</evidence>
<dbReference type="PANTHER" id="PTHR23082:SF0">
    <property type="entry name" value="GENERAL TRANSCRIPTION FACTOR 3C POLYPEPTIDE 3"/>
    <property type="match status" value="1"/>
</dbReference>
<proteinExistence type="predicted"/>
<dbReference type="RefSeq" id="XP_066070118.1">
    <property type="nucleotide sequence ID" value="XM_066214021.1"/>
</dbReference>
<dbReference type="Pfam" id="PF13432">
    <property type="entry name" value="TPR_16"/>
    <property type="match status" value="1"/>
</dbReference>
<dbReference type="InterPro" id="IPR039340">
    <property type="entry name" value="Tfc4/TFIIIC-102/Sfc4"/>
</dbReference>
<reference evidence="2" key="3">
    <citation type="submission" date="2024-01" db="EMBL/GenBank/DDBJ databases">
        <authorList>
            <person name="Coelho M.A."/>
            <person name="David-Palma M."/>
            <person name="Shea T."/>
            <person name="Sun S."/>
            <person name="Cuomo C.A."/>
            <person name="Heitman J."/>
        </authorList>
    </citation>
    <scope>NUCLEOTIDE SEQUENCE</scope>
    <source>
        <strain evidence="2">CBS 7841</strain>
    </source>
</reference>
<reference evidence="2" key="2">
    <citation type="journal article" date="2022" name="Elife">
        <title>Obligate sexual reproduction of a homothallic fungus closely related to the Cryptococcus pathogenic species complex.</title>
        <authorList>
            <person name="Passer A.R."/>
            <person name="Clancey S.A."/>
            <person name="Shea T."/>
            <person name="David-Palma M."/>
            <person name="Averette A.F."/>
            <person name="Boekhout T."/>
            <person name="Porcel B.M."/>
            <person name="Nowrousian M."/>
            <person name="Cuomo C.A."/>
            <person name="Sun S."/>
            <person name="Heitman J."/>
            <person name="Coelho M.A."/>
        </authorList>
    </citation>
    <scope>NUCLEOTIDE SEQUENCE</scope>
    <source>
        <strain evidence="2">CBS 7841</strain>
    </source>
</reference>
<dbReference type="SMART" id="SM00028">
    <property type="entry name" value="TPR"/>
    <property type="match status" value="6"/>
</dbReference>